<dbReference type="EMBL" id="PUJU01000047">
    <property type="protein sequence ID" value="NHB89531.1"/>
    <property type="molecule type" value="Genomic_DNA"/>
</dbReference>
<organism evidence="1 2">
    <name type="scientific">Photorhabdus tasmaniensis</name>
    <dbReference type="NCBI Taxonomy" id="1004159"/>
    <lineage>
        <taxon>Bacteria</taxon>
        <taxon>Pseudomonadati</taxon>
        <taxon>Pseudomonadota</taxon>
        <taxon>Gammaproteobacteria</taxon>
        <taxon>Enterobacterales</taxon>
        <taxon>Morganellaceae</taxon>
        <taxon>Photorhabdus</taxon>
    </lineage>
</organism>
<evidence type="ECO:0000313" key="1">
    <source>
        <dbReference type="EMBL" id="NHB89531.1"/>
    </source>
</evidence>
<sequence length="75" mass="8703">MLLPKDIHPTNSLYFNGAYVLQAVRQYKEVNMMDLFVESRKLRDMSMPIFVLTLDWLFLADLISYNDSGNIVPCS</sequence>
<dbReference type="RefSeq" id="WP_133815174.1">
    <property type="nucleotide sequence ID" value="NZ_CAWPIF010000047.1"/>
</dbReference>
<reference evidence="1 2" key="1">
    <citation type="submission" date="2018-02" db="EMBL/GenBank/DDBJ databases">
        <authorList>
            <person name="Machado R.A."/>
        </authorList>
    </citation>
    <scope>NUCLEOTIDE SEQUENCE [LARGE SCALE GENOMIC DNA]</scope>
    <source>
        <strain evidence="1 2">T327</strain>
    </source>
</reference>
<dbReference type="Proteomes" id="UP000697802">
    <property type="component" value="Unassembled WGS sequence"/>
</dbReference>
<protein>
    <submittedName>
        <fullName evidence="1">Uncharacterized protein</fullName>
    </submittedName>
</protein>
<dbReference type="InterPro" id="IPR046897">
    <property type="entry name" value="ABC-3C_MC6"/>
</dbReference>
<gene>
    <name evidence="1" type="ORF">C5471_18240</name>
</gene>
<evidence type="ECO:0000313" key="2">
    <source>
        <dbReference type="Proteomes" id="UP000697802"/>
    </source>
</evidence>
<name>A0ABX0GMY1_9GAMM</name>
<proteinExistence type="predicted"/>
<comment type="caution">
    <text evidence="1">The sequence shown here is derived from an EMBL/GenBank/DDBJ whole genome shotgun (WGS) entry which is preliminary data.</text>
</comment>
<keyword evidence="2" id="KW-1185">Reference proteome</keyword>
<accession>A0ABX0GMY1</accession>
<dbReference type="Pfam" id="PF20293">
    <property type="entry name" value="MC6"/>
    <property type="match status" value="1"/>
</dbReference>